<dbReference type="EMBL" id="CM056741">
    <property type="protein sequence ID" value="KAJ8683194.1"/>
    <property type="molecule type" value="Genomic_DNA"/>
</dbReference>
<protein>
    <submittedName>
        <fullName evidence="1">Uncharacterized protein</fullName>
    </submittedName>
</protein>
<keyword evidence="2" id="KW-1185">Reference proteome</keyword>
<reference evidence="1" key="1">
    <citation type="submission" date="2023-04" db="EMBL/GenBank/DDBJ databases">
        <title>A chromosome-level genome assembly of the parasitoid wasp Eretmocerus hayati.</title>
        <authorList>
            <person name="Zhong Y."/>
            <person name="Liu S."/>
            <person name="Liu Y."/>
        </authorList>
    </citation>
    <scope>NUCLEOTIDE SEQUENCE</scope>
    <source>
        <strain evidence="1">ZJU_SS_LIU_2023</strain>
    </source>
</reference>
<gene>
    <name evidence="1" type="ORF">QAD02_018986</name>
</gene>
<dbReference type="Proteomes" id="UP001239111">
    <property type="component" value="Chromosome 1"/>
</dbReference>
<comment type="caution">
    <text evidence="1">The sequence shown here is derived from an EMBL/GenBank/DDBJ whole genome shotgun (WGS) entry which is preliminary data.</text>
</comment>
<evidence type="ECO:0000313" key="2">
    <source>
        <dbReference type="Proteomes" id="UP001239111"/>
    </source>
</evidence>
<proteinExistence type="predicted"/>
<organism evidence="1 2">
    <name type="scientific">Eretmocerus hayati</name>
    <dbReference type="NCBI Taxonomy" id="131215"/>
    <lineage>
        <taxon>Eukaryota</taxon>
        <taxon>Metazoa</taxon>
        <taxon>Ecdysozoa</taxon>
        <taxon>Arthropoda</taxon>
        <taxon>Hexapoda</taxon>
        <taxon>Insecta</taxon>
        <taxon>Pterygota</taxon>
        <taxon>Neoptera</taxon>
        <taxon>Endopterygota</taxon>
        <taxon>Hymenoptera</taxon>
        <taxon>Apocrita</taxon>
        <taxon>Proctotrupomorpha</taxon>
        <taxon>Chalcidoidea</taxon>
        <taxon>Aphelinidae</taxon>
        <taxon>Aphelininae</taxon>
        <taxon>Eretmocerus</taxon>
    </lineage>
</organism>
<accession>A0ACC2PKT9</accession>
<sequence length="431" mass="49216">MRPARQNINMTGTGTQTHITTSSIKFLFVDPATEEDILNVEMNRFLSLSSFLLILALADATLSPTDKKAKKQVKEDRKSGPVDKDAFERKLVKQDLKVKDILREAGSYSQNVKRKSFRSGEVLGYITPWNGDGYTNAVKFHGKMDMVSPVWLTINSQNPFNVPTHDIKKSWIHSIKSANRDNHTVKIVPRVLFEGWSQIDIIDFEKDNDKVSHLVDTLNDLADEYHFDGYVLEIWNQFVIAGVKKSIVASMVNSIARGLRESDRDIILAVPPLRGFKKELFTKKDFDSLALYVRYFSLMTYDYSNIQHPGANAPIDWVRKCIETLVPDSKDLKRTQILMGLNFYGYHYTHSGGGPIVGSQYLNLLEHLKGKIQWDDKSQEHFFEVKSPETGYVFYPTAHSIMLRIDLAHELDTGLAIWELGQGLPYFYDLL</sequence>
<name>A0ACC2PKT9_9HYME</name>
<evidence type="ECO:0000313" key="1">
    <source>
        <dbReference type="EMBL" id="KAJ8683194.1"/>
    </source>
</evidence>